<keyword evidence="1" id="KW-0547">Nucleotide-binding</keyword>
<dbReference type="PANTHER" id="PTHR47978">
    <property type="match status" value="1"/>
</dbReference>
<dbReference type="Proteomes" id="UP001150062">
    <property type="component" value="Unassembled WGS sequence"/>
</dbReference>
<dbReference type="SMART" id="SM00176">
    <property type="entry name" value="RAN"/>
    <property type="match status" value="1"/>
</dbReference>
<reference evidence="3" key="1">
    <citation type="submission" date="2022-08" db="EMBL/GenBank/DDBJ databases">
        <title>Novel sulfate-reducing endosymbionts in the free-living metamonad Anaeramoeba.</title>
        <authorList>
            <person name="Jerlstrom-Hultqvist J."/>
            <person name="Cepicka I."/>
            <person name="Gallot-Lavallee L."/>
            <person name="Salas-Leiva D."/>
            <person name="Curtis B.A."/>
            <person name="Zahonova K."/>
            <person name="Pipaliya S."/>
            <person name="Dacks J."/>
            <person name="Roger A.J."/>
        </authorList>
    </citation>
    <scope>NUCLEOTIDE SEQUENCE</scope>
    <source>
        <strain evidence="3">Schooner1</strain>
    </source>
</reference>
<protein>
    <submittedName>
        <fullName evidence="2">Ras-related protein rab-5c</fullName>
    </submittedName>
</protein>
<dbReference type="Proteomes" id="UP001146793">
    <property type="component" value="Unassembled WGS sequence"/>
</dbReference>
<dbReference type="PROSITE" id="PS51420">
    <property type="entry name" value="RHO"/>
    <property type="match status" value="1"/>
</dbReference>
<dbReference type="SMART" id="SM00173">
    <property type="entry name" value="RAS"/>
    <property type="match status" value="1"/>
</dbReference>
<dbReference type="SUPFAM" id="SSF52540">
    <property type="entry name" value="P-loop containing nucleoside triphosphate hydrolases"/>
    <property type="match status" value="1"/>
</dbReference>
<dbReference type="NCBIfam" id="TIGR00231">
    <property type="entry name" value="small_GTP"/>
    <property type="match status" value="1"/>
</dbReference>
<dbReference type="EMBL" id="JANTQA010000023">
    <property type="protein sequence ID" value="KAJ3444486.1"/>
    <property type="molecule type" value="Genomic_DNA"/>
</dbReference>
<keyword evidence="5" id="KW-1185">Reference proteome</keyword>
<reference evidence="2" key="2">
    <citation type="submission" date="2022-08" db="EMBL/GenBank/DDBJ databases">
        <title>Novel sulphate-reducing endosymbionts in the free-living metamonad Anaeramoeba.</title>
        <authorList>
            <person name="Jerlstrom-Hultqvist J."/>
            <person name="Cepicka I."/>
            <person name="Gallot-Lavallee L."/>
            <person name="Salas-Leiva D."/>
            <person name="Curtis B.A."/>
            <person name="Zahonova K."/>
            <person name="Pipaliya S."/>
            <person name="Dacks J."/>
            <person name="Roger A.J."/>
        </authorList>
    </citation>
    <scope>NUCLEOTIDE SEQUENCE</scope>
    <source>
        <strain evidence="2">Busselton2</strain>
    </source>
</reference>
<dbReference type="SMART" id="SM00175">
    <property type="entry name" value="RAB"/>
    <property type="match status" value="1"/>
</dbReference>
<proteinExistence type="predicted"/>
<dbReference type="SMART" id="SM00174">
    <property type="entry name" value="RHO"/>
    <property type="match status" value="1"/>
</dbReference>
<dbReference type="PROSITE" id="PS51421">
    <property type="entry name" value="RAS"/>
    <property type="match status" value="1"/>
</dbReference>
<dbReference type="Gene3D" id="3.40.50.300">
    <property type="entry name" value="P-loop containing nucleotide triphosphate hydrolases"/>
    <property type="match status" value="1"/>
</dbReference>
<dbReference type="Pfam" id="PF00071">
    <property type="entry name" value="Ras"/>
    <property type="match status" value="1"/>
</dbReference>
<evidence type="ECO:0000313" key="5">
    <source>
        <dbReference type="Proteomes" id="UP001150062"/>
    </source>
</evidence>
<evidence type="ECO:0000313" key="4">
    <source>
        <dbReference type="Proteomes" id="UP001146793"/>
    </source>
</evidence>
<sequence length="202" mass="22952">MSSTNYKMVFLGETAVGKSSLVIRFVKGEFSPTQEPTVGAAFLAKKITIKNINYKLQIWDTAGQERYHSLAPMYYRGAHVAFVVYDITSPDTFENSKKWIKELKKLGDPNVHIVLVGNKIDLVQERMLKKEFCKSYADKNGLAFFETSAKTSENVDQLFLTTTELFSKTKKQKHKKNQFSQTDEEDSFFLSSAIKNDQSGCC</sequence>
<dbReference type="PROSITE" id="PS51417">
    <property type="entry name" value="ARF"/>
    <property type="match status" value="1"/>
</dbReference>
<dbReference type="FunFam" id="3.40.50.300:FF:000823">
    <property type="entry name" value="Small GTPase RAB, putative"/>
    <property type="match status" value="1"/>
</dbReference>
<evidence type="ECO:0000256" key="1">
    <source>
        <dbReference type="ARBA" id="ARBA00022741"/>
    </source>
</evidence>
<dbReference type="InterPro" id="IPR005225">
    <property type="entry name" value="Small_GTP-bd"/>
</dbReference>
<dbReference type="InterPro" id="IPR027417">
    <property type="entry name" value="P-loop_NTPase"/>
</dbReference>
<dbReference type="EMBL" id="JAOAOG010000226">
    <property type="protein sequence ID" value="KAJ6239386.1"/>
    <property type="molecule type" value="Genomic_DNA"/>
</dbReference>
<gene>
    <name evidence="2" type="ORF">M0812_10341</name>
    <name evidence="3" type="ORF">M0813_25272</name>
</gene>
<dbReference type="PROSITE" id="PS51419">
    <property type="entry name" value="RAB"/>
    <property type="match status" value="1"/>
</dbReference>
<evidence type="ECO:0000313" key="2">
    <source>
        <dbReference type="EMBL" id="KAJ3444486.1"/>
    </source>
</evidence>
<dbReference type="GO" id="GO:0005525">
    <property type="term" value="F:GTP binding"/>
    <property type="evidence" value="ECO:0007669"/>
    <property type="project" value="InterPro"/>
</dbReference>
<dbReference type="PRINTS" id="PR00449">
    <property type="entry name" value="RASTRNSFRMNG"/>
</dbReference>
<dbReference type="InterPro" id="IPR001806">
    <property type="entry name" value="Small_GTPase"/>
</dbReference>
<accession>A0AAV7ZTR9</accession>
<organism evidence="2 4">
    <name type="scientific">Anaeramoeba flamelloides</name>
    <dbReference type="NCBI Taxonomy" id="1746091"/>
    <lineage>
        <taxon>Eukaryota</taxon>
        <taxon>Metamonada</taxon>
        <taxon>Anaeramoebidae</taxon>
        <taxon>Anaeramoeba</taxon>
    </lineage>
</organism>
<dbReference type="CDD" id="cd01860">
    <property type="entry name" value="Rab5_related"/>
    <property type="match status" value="1"/>
</dbReference>
<comment type="caution">
    <text evidence="2">The sequence shown here is derived from an EMBL/GenBank/DDBJ whole genome shotgun (WGS) entry which is preliminary data.</text>
</comment>
<dbReference type="AlphaFoldDB" id="A0AAV7ZTR9"/>
<dbReference type="GO" id="GO:0003924">
    <property type="term" value="F:GTPase activity"/>
    <property type="evidence" value="ECO:0007669"/>
    <property type="project" value="InterPro"/>
</dbReference>
<evidence type="ECO:0000313" key="3">
    <source>
        <dbReference type="EMBL" id="KAJ6239386.1"/>
    </source>
</evidence>
<name>A0AAV7ZTR9_9EUKA</name>